<dbReference type="Proteomes" id="UP000005272">
    <property type="component" value="Unassembled WGS sequence"/>
</dbReference>
<protein>
    <submittedName>
        <fullName evidence="1">Ferredoxin</fullName>
    </submittedName>
</protein>
<proteinExistence type="predicted"/>
<organism evidence="1 2">
    <name type="scientific">Escherichia coli DEC2D</name>
    <dbReference type="NCBI Taxonomy" id="868141"/>
    <lineage>
        <taxon>Bacteria</taxon>
        <taxon>Pseudomonadati</taxon>
        <taxon>Pseudomonadota</taxon>
        <taxon>Gammaproteobacteria</taxon>
        <taxon>Enterobacterales</taxon>
        <taxon>Enterobacteriaceae</taxon>
        <taxon>Escherichia</taxon>
    </lineage>
</organism>
<gene>
    <name evidence="1" type="primary">ykgJ</name>
    <name evidence="1" type="ORF">ECDEC2D_0415</name>
</gene>
<evidence type="ECO:0000313" key="1">
    <source>
        <dbReference type="EMBL" id="EHU48067.1"/>
    </source>
</evidence>
<comment type="caution">
    <text evidence="1">The sequence shown here is derived from an EMBL/GenBank/DDBJ whole genome shotgun (WGS) entry which is preliminary data.</text>
</comment>
<name>A0A828UD43_ECOLX</name>
<dbReference type="AlphaFoldDB" id="A0A828UD43"/>
<evidence type="ECO:0000313" key="2">
    <source>
        <dbReference type="Proteomes" id="UP000005272"/>
    </source>
</evidence>
<sequence length="37" mass="4003">MPVVHFSASLFTGPKPTMLAVPFPPGLLNKYPLFTDA</sequence>
<dbReference type="EMBL" id="AIFC01000012">
    <property type="protein sequence ID" value="EHU48067.1"/>
    <property type="molecule type" value="Genomic_DNA"/>
</dbReference>
<accession>A0A828UD43</accession>
<reference evidence="1 2" key="1">
    <citation type="journal article" date="2012" name="J. Bacteriol.">
        <title>Draft Genome Sequences of the Diarrheagenic Escherichia coli Collection.</title>
        <authorList>
            <person name="Hazen T.H."/>
            <person name="Sahl J.W."/>
            <person name="Redman J.C."/>
            <person name="Morris C.R."/>
            <person name="Daugherty S.C."/>
            <person name="Chibucos M.C."/>
            <person name="Sengamalay N.A."/>
            <person name="Fraser-Liggett C.M."/>
            <person name="Steinsland H."/>
            <person name="Whittam T.S."/>
            <person name="Whittam B."/>
            <person name="Manning S.D."/>
            <person name="Rasko D.A."/>
        </authorList>
    </citation>
    <scope>NUCLEOTIDE SEQUENCE [LARGE SCALE GENOMIC DNA]</scope>
    <source>
        <strain evidence="1 2">DEC2D</strain>
    </source>
</reference>